<feature type="region of interest" description="Disordered" evidence="1">
    <location>
        <begin position="1"/>
        <end position="27"/>
    </location>
</feature>
<protein>
    <submittedName>
        <fullName evidence="4">Dipeptidyl-peptidase-4</fullName>
    </submittedName>
</protein>
<evidence type="ECO:0000313" key="5">
    <source>
        <dbReference type="Proteomes" id="UP000199341"/>
    </source>
</evidence>
<dbReference type="SUPFAM" id="SSF53474">
    <property type="entry name" value="alpha/beta-Hydrolases"/>
    <property type="match status" value="1"/>
</dbReference>
<name>A0A1H0MNS5_9ACTN</name>
<dbReference type="Gene3D" id="3.40.50.1820">
    <property type="entry name" value="alpha/beta hydrolase"/>
    <property type="match status" value="1"/>
</dbReference>
<dbReference type="InterPro" id="IPR029058">
    <property type="entry name" value="AB_hydrolase_fold"/>
</dbReference>
<dbReference type="AlphaFoldDB" id="A0A1H0MNS5"/>
<keyword evidence="5" id="KW-1185">Reference proteome</keyword>
<dbReference type="Pfam" id="PF00326">
    <property type="entry name" value="Peptidase_S9"/>
    <property type="match status" value="1"/>
</dbReference>
<dbReference type="GO" id="GO:0008239">
    <property type="term" value="F:dipeptidyl-peptidase activity"/>
    <property type="evidence" value="ECO:0007669"/>
    <property type="project" value="TreeGrafter"/>
</dbReference>
<gene>
    <name evidence="4" type="ORF">SAMN05216259_11336</name>
</gene>
<dbReference type="GO" id="GO:0006508">
    <property type="term" value="P:proteolysis"/>
    <property type="evidence" value="ECO:0007669"/>
    <property type="project" value="InterPro"/>
</dbReference>
<reference evidence="4 5" key="1">
    <citation type="submission" date="2016-10" db="EMBL/GenBank/DDBJ databases">
        <authorList>
            <person name="de Groot N.N."/>
        </authorList>
    </citation>
    <scope>NUCLEOTIDE SEQUENCE [LARGE SCALE GENOMIC DNA]</scope>
    <source>
        <strain evidence="4 5">CGMCC 4.2022</strain>
    </source>
</reference>
<dbReference type="Gene3D" id="2.140.10.30">
    <property type="entry name" value="Dipeptidylpeptidase IV, N-terminal domain"/>
    <property type="match status" value="1"/>
</dbReference>
<accession>A0A1H0MNS5</accession>
<dbReference type="InterPro" id="IPR002469">
    <property type="entry name" value="Peptidase_S9B_N"/>
</dbReference>
<sequence length="716" mass="76395">MEEAAQDRETVRMDTTPAPGTTAGRHGFPAQYARTARFSLGVPRAFVLAPDGRSALFLRTRGPQDGTGCLWRVDAAGEHLLADPAALGGAPGEVPEAERVRRERARERTSGITAYSTDTAVRRAVFAVDGALWRLDLTGGEPRPVATAGPVVDPRLDPTGRRVAYVTGGALHVVDLETGADRALAVPEAAEVTYGLAEHVAAESMYRYRGHWWAPDGERLLAARVDTSPVTRWWIADPADPARPPRELAYPAAGTANAEVTLHVLGTGGTRAEVVWDRKGYEYLTSVAWDAHGPLLGVQSRDQRSLLLLAADPDTGATRVLHERRDPAWVQIVVGTPARTASGALVGTADEGDTRHLSVGGRPVTPEGLQVHEVVSVDGESVLFVGSEEPTEEHLWSYDPGAGAVRLSEGPGVHTGQRAGDGLLLASHTEDGHTFRLRAGGEELAVECLAAEPVVRLRPTWLTAGGHGIRTVLLLPSWYEPGSGRLPVLMAPYAGPAQQLVLRARTSALLTAQWFAEEGFAVVVADGRGTPGRGPRWEKSIHKDSLGKPVEDQVTALHAAAAACPDLDLDRVAIRGWSFGGTLATAAVLRRPDVFHAAISGAGPSDQRLYDTHWRERFLGHPDEDPAAYERSSPIGEAASLRRPLLLVHGLADDNVVVAHTLRMSAALLAAGRYHQVLPLSQATHAPSDPVAMEGLLRHQLGFLRASLNTSPPAAV</sequence>
<dbReference type="STRING" id="310781.SAMN05216259_11336"/>
<evidence type="ECO:0000259" key="2">
    <source>
        <dbReference type="Pfam" id="PF00326"/>
    </source>
</evidence>
<feature type="compositionally biased region" description="Basic and acidic residues" evidence="1">
    <location>
        <begin position="96"/>
        <end position="109"/>
    </location>
</feature>
<organism evidence="4 5">
    <name type="scientific">Actinacidiphila guanduensis</name>
    <dbReference type="NCBI Taxonomy" id="310781"/>
    <lineage>
        <taxon>Bacteria</taxon>
        <taxon>Bacillati</taxon>
        <taxon>Actinomycetota</taxon>
        <taxon>Actinomycetes</taxon>
        <taxon>Kitasatosporales</taxon>
        <taxon>Streptomycetaceae</taxon>
        <taxon>Actinacidiphila</taxon>
    </lineage>
</organism>
<dbReference type="InterPro" id="IPR001375">
    <property type="entry name" value="Peptidase_S9_cat"/>
</dbReference>
<dbReference type="PANTHER" id="PTHR11731">
    <property type="entry name" value="PROTEASE FAMILY S9B,C DIPEPTIDYL-PEPTIDASE IV-RELATED"/>
    <property type="match status" value="1"/>
</dbReference>
<evidence type="ECO:0000259" key="3">
    <source>
        <dbReference type="Pfam" id="PF00930"/>
    </source>
</evidence>
<feature type="domain" description="Peptidase S9 prolyl oligopeptidase catalytic" evidence="2">
    <location>
        <begin position="511"/>
        <end position="709"/>
    </location>
</feature>
<dbReference type="InterPro" id="IPR050278">
    <property type="entry name" value="Serine_Prot_S9B/DPPIV"/>
</dbReference>
<feature type="domain" description="Dipeptidylpeptidase IV N-terminal" evidence="3">
    <location>
        <begin position="129"/>
        <end position="397"/>
    </location>
</feature>
<proteinExistence type="predicted"/>
<dbReference type="SUPFAM" id="SSF82171">
    <property type="entry name" value="DPP6 N-terminal domain-like"/>
    <property type="match status" value="1"/>
</dbReference>
<feature type="compositionally biased region" description="Basic and acidic residues" evidence="1">
    <location>
        <begin position="1"/>
        <end position="12"/>
    </location>
</feature>
<dbReference type="Pfam" id="PF00930">
    <property type="entry name" value="DPPIV_N"/>
    <property type="match status" value="1"/>
</dbReference>
<evidence type="ECO:0000256" key="1">
    <source>
        <dbReference type="SAM" id="MobiDB-lite"/>
    </source>
</evidence>
<dbReference type="Proteomes" id="UP000199341">
    <property type="component" value="Unassembled WGS sequence"/>
</dbReference>
<dbReference type="PANTHER" id="PTHR11731:SF193">
    <property type="entry name" value="DIPEPTIDYL PEPTIDASE 9"/>
    <property type="match status" value="1"/>
</dbReference>
<evidence type="ECO:0000313" key="4">
    <source>
        <dbReference type="EMBL" id="SDO82103.1"/>
    </source>
</evidence>
<dbReference type="EMBL" id="FNIE01000013">
    <property type="protein sequence ID" value="SDO82103.1"/>
    <property type="molecule type" value="Genomic_DNA"/>
</dbReference>
<feature type="region of interest" description="Disordered" evidence="1">
    <location>
        <begin position="86"/>
        <end position="109"/>
    </location>
</feature>
<dbReference type="GO" id="GO:0008236">
    <property type="term" value="F:serine-type peptidase activity"/>
    <property type="evidence" value="ECO:0007669"/>
    <property type="project" value="InterPro"/>
</dbReference>